<dbReference type="OrthoDB" id="67965at2759"/>
<dbReference type="PANTHER" id="PTHR32251:SF15">
    <property type="entry name" value="3-OXO-5-ALPHA-STEROID 4-DEHYDROGENASE (DUF1295)"/>
    <property type="match status" value="1"/>
</dbReference>
<organism evidence="1 2">
    <name type="scientific">Crepidotus variabilis</name>
    <dbReference type="NCBI Taxonomy" id="179855"/>
    <lineage>
        <taxon>Eukaryota</taxon>
        <taxon>Fungi</taxon>
        <taxon>Dikarya</taxon>
        <taxon>Basidiomycota</taxon>
        <taxon>Agaricomycotina</taxon>
        <taxon>Agaricomycetes</taxon>
        <taxon>Agaricomycetidae</taxon>
        <taxon>Agaricales</taxon>
        <taxon>Agaricineae</taxon>
        <taxon>Crepidotaceae</taxon>
        <taxon>Crepidotus</taxon>
    </lineage>
</organism>
<name>A0A9P6E9C4_9AGAR</name>
<proteinExistence type="predicted"/>
<sequence length="250" mass="27284">MLQRGSKKSTPLGTTILVALRTLDPILQYGILAHGLGAPLLGKIGLKSIVDGPPIQTGIGFIDALQLSPYRLLLLTMVTGSTIKHNFWVLYTSKEAISPSIALSVSGFNTFLNSFTTLLATSALGNGGELSRPSVIIGSTLYFVGVFTEMIAEVQRKKFKEDPRNEGKLYTEKLWSITRHINYTAYTAWRGGYALVGGGWLAGAGVSAFFLTNFIGTSIPELAGYCSKRYGEQWENYKKKTPYQIIPGVY</sequence>
<evidence type="ECO:0008006" key="3">
    <source>
        <dbReference type="Google" id="ProtNLM"/>
    </source>
</evidence>
<keyword evidence="2" id="KW-1185">Reference proteome</keyword>
<dbReference type="InterPro" id="IPR010721">
    <property type="entry name" value="UstE-like"/>
</dbReference>
<dbReference type="Gene3D" id="1.20.120.1630">
    <property type="match status" value="1"/>
</dbReference>
<dbReference type="EMBL" id="MU157888">
    <property type="protein sequence ID" value="KAF9525146.1"/>
    <property type="molecule type" value="Genomic_DNA"/>
</dbReference>
<protein>
    <recommendedName>
        <fullName evidence="3">Steroid 5-alpha reductase C-terminal domain-containing protein</fullName>
    </recommendedName>
</protein>
<evidence type="ECO:0000313" key="1">
    <source>
        <dbReference type="EMBL" id="KAF9525146.1"/>
    </source>
</evidence>
<accession>A0A9P6E9C4</accession>
<dbReference type="GO" id="GO:0016020">
    <property type="term" value="C:membrane"/>
    <property type="evidence" value="ECO:0007669"/>
    <property type="project" value="TreeGrafter"/>
</dbReference>
<dbReference type="AlphaFoldDB" id="A0A9P6E9C4"/>
<comment type="caution">
    <text evidence="1">The sequence shown here is derived from an EMBL/GenBank/DDBJ whole genome shotgun (WGS) entry which is preliminary data.</text>
</comment>
<gene>
    <name evidence="1" type="ORF">CPB83DRAFT_563510</name>
</gene>
<dbReference type="Proteomes" id="UP000807306">
    <property type="component" value="Unassembled WGS sequence"/>
</dbReference>
<dbReference type="PANTHER" id="PTHR32251">
    <property type="entry name" value="3-OXO-5-ALPHA-STEROID 4-DEHYDROGENASE"/>
    <property type="match status" value="1"/>
</dbReference>
<evidence type="ECO:0000313" key="2">
    <source>
        <dbReference type="Proteomes" id="UP000807306"/>
    </source>
</evidence>
<dbReference type="Pfam" id="PF06966">
    <property type="entry name" value="DUF1295"/>
    <property type="match status" value="1"/>
</dbReference>
<reference evidence="1" key="1">
    <citation type="submission" date="2020-11" db="EMBL/GenBank/DDBJ databases">
        <authorList>
            <consortium name="DOE Joint Genome Institute"/>
            <person name="Ahrendt S."/>
            <person name="Riley R."/>
            <person name="Andreopoulos W."/>
            <person name="Labutti K."/>
            <person name="Pangilinan J."/>
            <person name="Ruiz-Duenas F.J."/>
            <person name="Barrasa J.M."/>
            <person name="Sanchez-Garcia M."/>
            <person name="Camarero S."/>
            <person name="Miyauchi S."/>
            <person name="Serrano A."/>
            <person name="Linde D."/>
            <person name="Babiker R."/>
            <person name="Drula E."/>
            <person name="Ayuso-Fernandez I."/>
            <person name="Pacheco R."/>
            <person name="Padilla G."/>
            <person name="Ferreira P."/>
            <person name="Barriuso J."/>
            <person name="Kellner H."/>
            <person name="Castanera R."/>
            <person name="Alfaro M."/>
            <person name="Ramirez L."/>
            <person name="Pisabarro A.G."/>
            <person name="Kuo A."/>
            <person name="Tritt A."/>
            <person name="Lipzen A."/>
            <person name="He G."/>
            <person name="Yan M."/>
            <person name="Ng V."/>
            <person name="Cullen D."/>
            <person name="Martin F."/>
            <person name="Rosso M.-N."/>
            <person name="Henrissat B."/>
            <person name="Hibbett D."/>
            <person name="Martinez A.T."/>
            <person name="Grigoriev I.V."/>
        </authorList>
    </citation>
    <scope>NUCLEOTIDE SEQUENCE</scope>
    <source>
        <strain evidence="1">CBS 506.95</strain>
    </source>
</reference>